<evidence type="ECO:0000313" key="2">
    <source>
        <dbReference type="EMBL" id="KAG8623944.1"/>
    </source>
</evidence>
<evidence type="ECO:0000313" key="3">
    <source>
        <dbReference type="Proteomes" id="UP000809789"/>
    </source>
</evidence>
<feature type="compositionally biased region" description="Polar residues" evidence="1">
    <location>
        <begin position="66"/>
        <end position="77"/>
    </location>
</feature>
<feature type="compositionally biased region" description="Low complexity" evidence="1">
    <location>
        <begin position="11"/>
        <end position="65"/>
    </location>
</feature>
<name>A0A8K0KU64_9PEZI</name>
<dbReference type="AlphaFoldDB" id="A0A8K0KU64"/>
<organism evidence="2 3">
    <name type="scientific">Elsinoe batatas</name>
    <dbReference type="NCBI Taxonomy" id="2601811"/>
    <lineage>
        <taxon>Eukaryota</taxon>
        <taxon>Fungi</taxon>
        <taxon>Dikarya</taxon>
        <taxon>Ascomycota</taxon>
        <taxon>Pezizomycotina</taxon>
        <taxon>Dothideomycetes</taxon>
        <taxon>Dothideomycetidae</taxon>
        <taxon>Myriangiales</taxon>
        <taxon>Elsinoaceae</taxon>
        <taxon>Elsinoe</taxon>
    </lineage>
</organism>
<accession>A0A8K0KU64</accession>
<dbReference type="OrthoDB" id="160645at2759"/>
<comment type="caution">
    <text evidence="2">The sequence shown here is derived from an EMBL/GenBank/DDBJ whole genome shotgun (WGS) entry which is preliminary data.</text>
</comment>
<keyword evidence="3" id="KW-1185">Reference proteome</keyword>
<dbReference type="EMBL" id="JAESVG020000010">
    <property type="protein sequence ID" value="KAG8623944.1"/>
    <property type="molecule type" value="Genomic_DNA"/>
</dbReference>
<evidence type="ECO:0000256" key="1">
    <source>
        <dbReference type="SAM" id="MobiDB-lite"/>
    </source>
</evidence>
<sequence>MKAPKTTAVRQTTSPVKPSTSSKKPSTGQSTTTQLSLSKTSSQISSQTVKSSTFSSGTTTTSYTSRVQPSTNPMGVSSRTMITSRIGSSTSVQISSTSTIFKESAPTATLVPVMDATVDPKNISNMYPQDSSALYYAEQSFKTNPYLKAMMAEMRVDFKYPTVLTENNDFLTELKCSPLSSVFGDAQDKSTLSFMITTKEAFDIVDTVWRSLPNMVLIFNGDDCETTQNNTRAYWLGHVEQLMWFADRSQGVLRFTGDEIYTQQGYTGIDLCTPNFDDALDRAKGYQYSSSKNRAQAAARAIINVWNFDQAEQRNFQANRDRPWYERFGDAIAENWEAAKQWIYGAASWVGNAASTIVDIIKNGGYKGDFARGQFNIDLAPPDTEDDTPWGPAFELFKYPSDDKEESKDKAEKEGDDDDNGGLSGSIAAYCVKCGIHANVEYWGVADINVDYGIRELRIGLEGDLEAGLNLGLVVEGKYETPKLKAPIVPPTGIPLIWRICSGYQRAMG</sequence>
<protein>
    <submittedName>
        <fullName evidence="2">Uncharacterized protein</fullName>
    </submittedName>
</protein>
<reference evidence="2" key="1">
    <citation type="submission" date="2021-07" db="EMBL/GenBank/DDBJ databases">
        <title>Elsinoe batatas strain:CRI-CJ2 Genome sequencing and assembly.</title>
        <authorList>
            <person name="Huang L."/>
        </authorList>
    </citation>
    <scope>NUCLEOTIDE SEQUENCE</scope>
    <source>
        <strain evidence="2">CRI-CJ2</strain>
    </source>
</reference>
<feature type="region of interest" description="Disordered" evidence="1">
    <location>
        <begin position="1"/>
        <end position="77"/>
    </location>
</feature>
<dbReference type="Proteomes" id="UP000809789">
    <property type="component" value="Unassembled WGS sequence"/>
</dbReference>
<proteinExistence type="predicted"/>
<gene>
    <name evidence="2" type="ORF">KVT40_008920</name>
</gene>